<reference evidence="3" key="1">
    <citation type="submission" date="2014-07" db="EMBL/GenBank/DDBJ databases">
        <authorList>
            <person name="Urmite Genomes Urmite Genomes"/>
        </authorList>
    </citation>
    <scope>NUCLEOTIDE SEQUENCE</scope>
    <source>
        <strain evidence="3">11W110_air</strain>
    </source>
</reference>
<protein>
    <submittedName>
        <fullName evidence="3">Ribosome-associated protein</fullName>
    </submittedName>
</protein>
<dbReference type="Pfam" id="PF13275">
    <property type="entry name" value="S4_2"/>
    <property type="match status" value="1"/>
</dbReference>
<evidence type="ECO:0000259" key="2">
    <source>
        <dbReference type="SMART" id="SM00363"/>
    </source>
</evidence>
<dbReference type="GO" id="GO:0003723">
    <property type="term" value="F:RNA binding"/>
    <property type="evidence" value="ECO:0007669"/>
    <property type="project" value="UniProtKB-KW"/>
</dbReference>
<dbReference type="PATRIC" id="fig|1461584.3.peg.899"/>
<sequence length="84" mass="9121">MRQNGSMPTPEPVDLPIRDDMIRLGQLLKLANLAEDGTQAKEFIDNGLVKVNGVIEERRGRQLHPGDVVSANGESVRIVAESAS</sequence>
<dbReference type="InterPro" id="IPR036986">
    <property type="entry name" value="S4_RNA-bd_sf"/>
</dbReference>
<name>A0A078MJQ9_9MICC</name>
<dbReference type="AlphaFoldDB" id="A0A078MJQ9"/>
<keyword evidence="1" id="KW-0694">RNA-binding</keyword>
<dbReference type="PROSITE" id="PS50889">
    <property type="entry name" value="S4"/>
    <property type="match status" value="1"/>
</dbReference>
<accession>A0A078MJQ9</accession>
<dbReference type="CDD" id="cd00165">
    <property type="entry name" value="S4"/>
    <property type="match status" value="1"/>
</dbReference>
<dbReference type="SUPFAM" id="SSF55174">
    <property type="entry name" value="Alpha-L RNA-binding motif"/>
    <property type="match status" value="1"/>
</dbReference>
<feature type="domain" description="RNA-binding S4" evidence="2">
    <location>
        <begin position="22"/>
        <end position="84"/>
    </location>
</feature>
<dbReference type="SMART" id="SM00363">
    <property type="entry name" value="S4"/>
    <property type="match status" value="1"/>
</dbReference>
<dbReference type="InterPro" id="IPR002942">
    <property type="entry name" value="S4_RNA-bd"/>
</dbReference>
<dbReference type="EMBL" id="LN483070">
    <property type="protein sequence ID" value="CEA07588.1"/>
    <property type="molecule type" value="Genomic_DNA"/>
</dbReference>
<organism evidence="3">
    <name type="scientific">Arthrobacter saudimassiliensis</name>
    <dbReference type="NCBI Taxonomy" id="1461584"/>
    <lineage>
        <taxon>Bacteria</taxon>
        <taxon>Bacillati</taxon>
        <taxon>Actinomycetota</taxon>
        <taxon>Actinomycetes</taxon>
        <taxon>Micrococcales</taxon>
        <taxon>Micrococcaceae</taxon>
        <taxon>Arthrobacter</taxon>
    </lineage>
</organism>
<evidence type="ECO:0000313" key="3">
    <source>
        <dbReference type="EMBL" id="CEA07588.1"/>
    </source>
</evidence>
<gene>
    <name evidence="3" type="ORF">BN1051_00905</name>
</gene>
<evidence type="ECO:0000256" key="1">
    <source>
        <dbReference type="PROSITE-ProRule" id="PRU00182"/>
    </source>
</evidence>
<dbReference type="Gene3D" id="3.10.290.10">
    <property type="entry name" value="RNA-binding S4 domain"/>
    <property type="match status" value="1"/>
</dbReference>
<proteinExistence type="predicted"/>